<protein>
    <recommendedName>
        <fullName evidence="3">Lipocalin/cytosolic fatty-acid binding domain-containing protein</fullName>
    </recommendedName>
</protein>
<sequence>MAQLIGKYQLERNENLDGYFKALDDGCYHASCGDLLNDHIWTIKTSTMIRTTELHIKAGEEYEEVMPSGDVLKTLVHEKSGETAKRYFKRLSQ</sequence>
<keyword evidence="2" id="KW-1185">Reference proteome</keyword>
<organism evidence="1 2">
    <name type="scientific">Periplaneta americana</name>
    <name type="common">American cockroach</name>
    <name type="synonym">Blatta americana</name>
    <dbReference type="NCBI Taxonomy" id="6978"/>
    <lineage>
        <taxon>Eukaryota</taxon>
        <taxon>Metazoa</taxon>
        <taxon>Ecdysozoa</taxon>
        <taxon>Arthropoda</taxon>
        <taxon>Hexapoda</taxon>
        <taxon>Insecta</taxon>
        <taxon>Pterygota</taxon>
        <taxon>Neoptera</taxon>
        <taxon>Polyneoptera</taxon>
        <taxon>Dictyoptera</taxon>
        <taxon>Blattodea</taxon>
        <taxon>Blattoidea</taxon>
        <taxon>Blattidae</taxon>
        <taxon>Blattinae</taxon>
        <taxon>Periplaneta</taxon>
    </lineage>
</organism>
<proteinExistence type="predicted"/>
<evidence type="ECO:0000313" key="2">
    <source>
        <dbReference type="Proteomes" id="UP001148838"/>
    </source>
</evidence>
<accession>A0ABQ8SZT2</accession>
<reference evidence="1 2" key="1">
    <citation type="journal article" date="2022" name="Allergy">
        <title>Genome assembly and annotation of Periplaneta americana reveal a comprehensive cockroach allergen profile.</title>
        <authorList>
            <person name="Wang L."/>
            <person name="Xiong Q."/>
            <person name="Saelim N."/>
            <person name="Wang L."/>
            <person name="Nong W."/>
            <person name="Wan A.T."/>
            <person name="Shi M."/>
            <person name="Liu X."/>
            <person name="Cao Q."/>
            <person name="Hui J.H.L."/>
            <person name="Sookrung N."/>
            <person name="Leung T.F."/>
            <person name="Tungtrongchitr A."/>
            <person name="Tsui S.K.W."/>
        </authorList>
    </citation>
    <scope>NUCLEOTIDE SEQUENCE [LARGE SCALE GENOMIC DNA]</scope>
    <source>
        <strain evidence="1">PWHHKU_190912</strain>
    </source>
</reference>
<dbReference type="Proteomes" id="UP001148838">
    <property type="component" value="Unassembled WGS sequence"/>
</dbReference>
<evidence type="ECO:0008006" key="3">
    <source>
        <dbReference type="Google" id="ProtNLM"/>
    </source>
</evidence>
<dbReference type="SUPFAM" id="SSF50814">
    <property type="entry name" value="Lipocalins"/>
    <property type="match status" value="1"/>
</dbReference>
<dbReference type="Gene3D" id="2.40.128.20">
    <property type="match status" value="1"/>
</dbReference>
<dbReference type="InterPro" id="IPR012674">
    <property type="entry name" value="Calycin"/>
</dbReference>
<evidence type="ECO:0000313" key="1">
    <source>
        <dbReference type="EMBL" id="KAJ4439231.1"/>
    </source>
</evidence>
<comment type="caution">
    <text evidence="1">The sequence shown here is derived from an EMBL/GenBank/DDBJ whole genome shotgun (WGS) entry which is preliminary data.</text>
</comment>
<dbReference type="EMBL" id="JAJSOF020000017">
    <property type="protein sequence ID" value="KAJ4439231.1"/>
    <property type="molecule type" value="Genomic_DNA"/>
</dbReference>
<name>A0ABQ8SZT2_PERAM</name>
<gene>
    <name evidence="1" type="ORF">ANN_07351</name>
</gene>